<keyword evidence="3" id="KW-1185">Reference proteome</keyword>
<evidence type="ECO:0000256" key="1">
    <source>
        <dbReference type="SAM" id="Coils"/>
    </source>
</evidence>
<dbReference type="EMBL" id="MWWY01000038">
    <property type="protein sequence ID" value="OZG63247.1"/>
    <property type="molecule type" value="Genomic_DNA"/>
</dbReference>
<evidence type="ECO:0000313" key="3">
    <source>
        <dbReference type="Proteomes" id="UP000216074"/>
    </source>
</evidence>
<dbReference type="AlphaFoldDB" id="A0A261FVN2"/>
<organism evidence="2 3">
    <name type="scientific">Bifidobacterium hapali</name>
    <dbReference type="NCBI Taxonomy" id="1630172"/>
    <lineage>
        <taxon>Bacteria</taxon>
        <taxon>Bacillati</taxon>
        <taxon>Actinomycetota</taxon>
        <taxon>Actinomycetes</taxon>
        <taxon>Bifidobacteriales</taxon>
        <taxon>Bifidobacteriaceae</taxon>
        <taxon>Bifidobacterium</taxon>
    </lineage>
</organism>
<proteinExistence type="predicted"/>
<sequence>MTDVLHGSGSHGVAHCGSVSALTLGLPAATAVPEARARLPKAMFVGHAQISAKLKQRLTNDIESITMLALLRPSNTGLAAGARVPEVLVIGLRLSAKAVLVPTEVIELIAAQRKSGIVFAVVRDKPVDGGVREECTLAVRRALPGKAGHLPVHEVFADVWQPAHEVMLDIDTVRRAKSDDSAGASIDDLWSSLCAQIILGVPDGTDLDARIVRRAQISELEMTIDKLTRDHQRAKDADQRNEIYAKLHKAKQQLDTLRAQ</sequence>
<name>A0A261FVN2_9BIFI</name>
<keyword evidence="1" id="KW-0175">Coiled coil</keyword>
<dbReference type="InterPro" id="IPR025503">
    <property type="entry name" value="DUF4391"/>
</dbReference>
<feature type="coiled-coil region" evidence="1">
    <location>
        <begin position="217"/>
        <end position="260"/>
    </location>
</feature>
<accession>A0A261FVN2</accession>
<dbReference type="OrthoDB" id="3237262at2"/>
<protein>
    <recommendedName>
        <fullName evidence="4">Tmp1</fullName>
    </recommendedName>
</protein>
<evidence type="ECO:0008006" key="4">
    <source>
        <dbReference type="Google" id="ProtNLM"/>
    </source>
</evidence>
<comment type="caution">
    <text evidence="2">The sequence shown here is derived from an EMBL/GenBank/DDBJ whole genome shotgun (WGS) entry which is preliminary data.</text>
</comment>
<evidence type="ECO:0000313" key="2">
    <source>
        <dbReference type="EMBL" id="OZG63247.1"/>
    </source>
</evidence>
<dbReference type="RefSeq" id="WP_094730451.1">
    <property type="nucleotide sequence ID" value="NZ_MWWY01000038.1"/>
</dbReference>
<gene>
    <name evidence="2" type="ORF">BHAP_1900</name>
</gene>
<dbReference type="Proteomes" id="UP000216074">
    <property type="component" value="Unassembled WGS sequence"/>
</dbReference>
<dbReference type="Pfam" id="PF14335">
    <property type="entry name" value="DUF4391"/>
    <property type="match status" value="1"/>
</dbReference>
<reference evidence="2 3" key="1">
    <citation type="journal article" date="2017" name="BMC Genomics">
        <title>Comparative genomic and phylogenomic analyses of the Bifidobacteriaceae family.</title>
        <authorList>
            <person name="Lugli G.A."/>
            <person name="Milani C."/>
            <person name="Turroni F."/>
            <person name="Duranti S."/>
            <person name="Mancabelli L."/>
            <person name="Mangifesta M."/>
            <person name="Ferrario C."/>
            <person name="Modesto M."/>
            <person name="Mattarelli P."/>
            <person name="Jiri K."/>
            <person name="van Sinderen D."/>
            <person name="Ventura M."/>
        </authorList>
    </citation>
    <scope>NUCLEOTIDE SEQUENCE [LARGE SCALE GENOMIC DNA]</scope>
    <source>
        <strain evidence="2 3">DSM 100202</strain>
    </source>
</reference>